<evidence type="ECO:0008006" key="7">
    <source>
        <dbReference type="Google" id="ProtNLM"/>
    </source>
</evidence>
<dbReference type="SUPFAM" id="SSF52540">
    <property type="entry name" value="P-loop containing nucleoside triphosphate hydrolases"/>
    <property type="match status" value="1"/>
</dbReference>
<feature type="domain" description="GPI inositol-deacylase winged helix" evidence="3">
    <location>
        <begin position="376"/>
        <end position="465"/>
    </location>
</feature>
<evidence type="ECO:0000256" key="1">
    <source>
        <dbReference type="ARBA" id="ARBA00022737"/>
    </source>
</evidence>
<keyword evidence="1" id="KW-0677">Repeat</keyword>
<dbReference type="Proteomes" id="UP000521943">
    <property type="component" value="Unassembled WGS sequence"/>
</dbReference>
<evidence type="ECO:0000313" key="5">
    <source>
        <dbReference type="EMBL" id="KAF6741617.1"/>
    </source>
</evidence>
<dbReference type="OrthoDB" id="448455at2759"/>
<evidence type="ECO:0000313" key="6">
    <source>
        <dbReference type="Proteomes" id="UP000521943"/>
    </source>
</evidence>
<comment type="caution">
    <text evidence="5">The sequence shown here is derived from an EMBL/GenBank/DDBJ whole genome shotgun (WGS) entry which is preliminary data.</text>
</comment>
<keyword evidence="6" id="KW-1185">Reference proteome</keyword>
<evidence type="ECO:0000259" key="4">
    <source>
        <dbReference type="Pfam" id="PF24883"/>
    </source>
</evidence>
<gene>
    <name evidence="5" type="ORF">DFP72DRAFT_942612</name>
</gene>
<dbReference type="PANTHER" id="PTHR10039">
    <property type="entry name" value="AMELOGENIN"/>
    <property type="match status" value="1"/>
</dbReference>
<feature type="region of interest" description="Disordered" evidence="2">
    <location>
        <begin position="1"/>
        <end position="21"/>
    </location>
</feature>
<feature type="region of interest" description="Disordered" evidence="2">
    <location>
        <begin position="737"/>
        <end position="759"/>
    </location>
</feature>
<dbReference type="PANTHER" id="PTHR10039:SF15">
    <property type="entry name" value="NACHT DOMAIN-CONTAINING PROTEIN"/>
    <property type="match status" value="1"/>
</dbReference>
<dbReference type="InterPro" id="IPR054471">
    <property type="entry name" value="GPIID_WHD"/>
</dbReference>
<dbReference type="Pfam" id="PF24883">
    <property type="entry name" value="NPHP3_N"/>
    <property type="match status" value="1"/>
</dbReference>
<dbReference type="Pfam" id="PF22939">
    <property type="entry name" value="WHD_GPIID"/>
    <property type="match status" value="1"/>
</dbReference>
<dbReference type="Gene3D" id="3.40.50.300">
    <property type="entry name" value="P-loop containing nucleotide triphosphate hydrolases"/>
    <property type="match status" value="1"/>
</dbReference>
<feature type="region of interest" description="Disordered" evidence="2">
    <location>
        <begin position="697"/>
        <end position="723"/>
    </location>
</feature>
<proteinExistence type="predicted"/>
<feature type="domain" description="Nephrocystin 3-like N-terminal" evidence="4">
    <location>
        <begin position="106"/>
        <end position="261"/>
    </location>
</feature>
<dbReference type="InterPro" id="IPR056884">
    <property type="entry name" value="NPHP3-like_N"/>
</dbReference>
<evidence type="ECO:0000259" key="3">
    <source>
        <dbReference type="Pfam" id="PF22939"/>
    </source>
</evidence>
<protein>
    <recommendedName>
        <fullName evidence="7">NACHT domain-containing protein</fullName>
    </recommendedName>
</protein>
<feature type="compositionally biased region" description="Polar residues" evidence="2">
    <location>
        <begin position="697"/>
        <end position="708"/>
    </location>
</feature>
<evidence type="ECO:0000256" key="2">
    <source>
        <dbReference type="SAM" id="MobiDB-lite"/>
    </source>
</evidence>
<sequence length="759" mass="83997">MPTPNTQIDPSMGSPSDIDPPTTQALNRQGDIEFFRAAQNLSIGTVTTTIVSGNCTYNVTVVNNNGSTKSEDHDNPEVPLQEIIAWLKGPKFLHIYEEALSQRLSNTGTWFIESEEFRQLVEGRDVIVWGTGMPGAGKTVISSFSMERLKQIFEAEEGVAIVGAYIRYTERPATRDIFAGLIAQLVEDYPCAYSYIRHIYIRRQKKALNEAGMIKAFENLVGLFSKVFLIIDGLDEADDNVKDALLRVLPSLGANVLITSRPLDLYEHRLPGALHVSIEARTEDLDHFVEETVKSSSKLQAILRGDPDLIKQLKARVRETSKGMFLVARLQMEDVLDKARSVGSLLKTLNQLPSGVEDMYRHSLLRINAQSADDVSSAHRVFTWLLHSARDLAAGELQEALAVSFEDKTYDSIDVIPISMILSMCGGFVTVEKRGKKDKSRSQGKNLKKSHVRFIHYTAHEFLKSVKFPDVPSPHTYLAVTCLVYLRQNEEELHDWVVVTWEDLEPYDFDCEVTTFLGYAEENWGHHASISQGHGPLHPFIQTFLIGCKSRNPTSLHLAASYGLVEVVNASLPTYDRVSARKPNGITYYTPTVVRPIANDRTVAYTPPADPAWGAVTAPVLDQTTAQTWQWGTPSMINQPPTTGYNSSALPPANGYASGAWPTPPASQSAPLNGAFYGWTTPPVLPPLAPATRRYPQQQQSTEFNNGMNGAPNGVPGTPSPRRRAIGYNGYRFSRIVDSTGTEGSPNMMRNGQSTEMAH</sequence>
<reference evidence="5 6" key="1">
    <citation type="submission" date="2020-07" db="EMBL/GenBank/DDBJ databases">
        <title>Comparative genomics of pyrophilous fungi reveals a link between fire events and developmental genes.</title>
        <authorList>
            <consortium name="DOE Joint Genome Institute"/>
            <person name="Steindorff A.S."/>
            <person name="Carver A."/>
            <person name="Calhoun S."/>
            <person name="Stillman K."/>
            <person name="Liu H."/>
            <person name="Lipzen A."/>
            <person name="Pangilinan J."/>
            <person name="Labutti K."/>
            <person name="Bruns T.D."/>
            <person name="Grigoriev I.V."/>
        </authorList>
    </citation>
    <scope>NUCLEOTIDE SEQUENCE [LARGE SCALE GENOMIC DNA]</scope>
    <source>
        <strain evidence="5 6">CBS 144469</strain>
    </source>
</reference>
<organism evidence="5 6">
    <name type="scientific">Ephemerocybe angulata</name>
    <dbReference type="NCBI Taxonomy" id="980116"/>
    <lineage>
        <taxon>Eukaryota</taxon>
        <taxon>Fungi</taxon>
        <taxon>Dikarya</taxon>
        <taxon>Basidiomycota</taxon>
        <taxon>Agaricomycotina</taxon>
        <taxon>Agaricomycetes</taxon>
        <taxon>Agaricomycetidae</taxon>
        <taxon>Agaricales</taxon>
        <taxon>Agaricineae</taxon>
        <taxon>Psathyrellaceae</taxon>
        <taxon>Ephemerocybe</taxon>
    </lineage>
</organism>
<dbReference type="AlphaFoldDB" id="A0A8H6LUT9"/>
<dbReference type="EMBL" id="JACGCI010000228">
    <property type="protein sequence ID" value="KAF6741617.1"/>
    <property type="molecule type" value="Genomic_DNA"/>
</dbReference>
<name>A0A8H6LUT9_9AGAR</name>
<dbReference type="InterPro" id="IPR027417">
    <property type="entry name" value="P-loop_NTPase"/>
</dbReference>
<accession>A0A8H6LUT9</accession>